<feature type="compositionally biased region" description="Gly residues" evidence="1">
    <location>
        <begin position="3958"/>
        <end position="3981"/>
    </location>
</feature>
<dbReference type="Pfam" id="PF25036">
    <property type="entry name" value="VPS13_VAB"/>
    <property type="match status" value="1"/>
</dbReference>
<feature type="region of interest" description="Disordered" evidence="1">
    <location>
        <begin position="1820"/>
        <end position="1870"/>
    </location>
</feature>
<dbReference type="FunCoup" id="E1ZDD1">
    <property type="interactions" value="120"/>
</dbReference>
<proteinExistence type="predicted"/>
<feature type="compositionally biased region" description="Gly residues" evidence="1">
    <location>
        <begin position="3756"/>
        <end position="3765"/>
    </location>
</feature>
<gene>
    <name evidence="4" type="ORF">CHLNCDRAFT_144950</name>
</gene>
<feature type="compositionally biased region" description="Low complexity" evidence="1">
    <location>
        <begin position="1726"/>
        <end position="1769"/>
    </location>
</feature>
<dbReference type="InParanoid" id="E1ZDD1"/>
<feature type="compositionally biased region" description="Pro residues" evidence="1">
    <location>
        <begin position="2936"/>
        <end position="2945"/>
    </location>
</feature>
<feature type="region of interest" description="Disordered" evidence="1">
    <location>
        <begin position="1383"/>
        <end position="1425"/>
    </location>
</feature>
<dbReference type="EMBL" id="GL433842">
    <property type="protein sequence ID" value="EFN56202.1"/>
    <property type="molecule type" value="Genomic_DNA"/>
</dbReference>
<feature type="domain" description="Vacuolar protein sorting-associated protein 13 VPS13 adaptor binding" evidence="2">
    <location>
        <begin position="3461"/>
        <end position="3683"/>
    </location>
</feature>
<evidence type="ECO:0000256" key="1">
    <source>
        <dbReference type="SAM" id="MobiDB-lite"/>
    </source>
</evidence>
<dbReference type="Pfam" id="PF25037">
    <property type="entry name" value="VPS13_C"/>
    <property type="match status" value="1"/>
</dbReference>
<feature type="compositionally biased region" description="Low complexity" evidence="1">
    <location>
        <begin position="2688"/>
        <end position="2712"/>
    </location>
</feature>
<dbReference type="InterPro" id="IPR056748">
    <property type="entry name" value="VPS13-like_C"/>
</dbReference>
<feature type="compositionally biased region" description="Gly residues" evidence="1">
    <location>
        <begin position="1937"/>
        <end position="1950"/>
    </location>
</feature>
<feature type="compositionally biased region" description="Low complexity" evidence="1">
    <location>
        <begin position="1383"/>
        <end position="1411"/>
    </location>
</feature>
<dbReference type="PANTHER" id="PTHR16166:SF143">
    <property type="entry name" value="PROTEIN SORTING-ASSOCIATED PROTEIN, PUTATIVE (DUF1162)-RELATED"/>
    <property type="match status" value="1"/>
</dbReference>
<feature type="compositionally biased region" description="Low complexity" evidence="1">
    <location>
        <begin position="262"/>
        <end position="277"/>
    </location>
</feature>
<sequence>MQTFAARVLHDTLANSLGRILDISREQLRVSLWSAWRAGLTLEDVALRCDAFEHLQLPFTLRSGRIGRIQAQVPWATLRSLRSPVIVELADVHLCVVLRRDEELEEGPAGERAWLAKQAELAAAELAALAAASAAGGADADAAAAAAGRQGGVLASFMQHVVAMLVNRLQLTVSGVHIQFEDPQSGTCVGVQLRRLHTCLPGEAEHASLLLSEDAGVMAHGSAVARGSIQKQFAVEGLALYWQPGASPAPDPAGSCQHQQEASAGGQPASPDGGAAAAGIPATALQLAPQQQQQQLAYVLLPTDCVIHSTLALSAADGGMRAHAAAVTHHLPLSLDGRQAADMLVLADRLAWCAARNRFAAYCPTGWRQPGARTVPWRRVWQYAVNAVLHELRGGRQGAVAWRDGAERAALRRQYVAAYRAFLERKHLEGAPASLAREEAADEQLQQLERALSVDDVLTCRHVAQRVLDALLAAASGMGAAMEDAAAAASRSRRRVQPLPASVVGGPTLGGATAAAAAPPAGPSSRAASLGGSSSAASSVPLASAGSAGSSGGGRRRGYLAWGLSKAAGFLRYLPYSAAGEGRGGSAVALPEPTEAELEELYQAVDFHPEEQQAAAAASGRAGGGAAGLHLSLDCLVSSTSLLLLDGAAGTPASHAASESSQEQQQQDQGQQQQPNEQAHGGQASELGRGPGGSAIATLELERLRLGAQLRPDQATASLSLAGLAAHDLCSEGPGISSRLLSRGSTAANCTTSPPGSSHPPLLRLSFSGASPSAAAGEAGQPLPQERRPQLDILVQPLLLLLRPRCVQRLAALVPPALPASFHGLQLAALNALGAEARCAIKACEVARMGPPLDLLVKVLDVEVWVGGGEYCASPGVSLRTGPITLHSIDAQQQAAQRQQQQAGQGASPARPPHRSLQRQLTPNHALTAAEAAAHLSAVIKQRRVAARLGGAAAAVVGTSPGAGPSGSSLDAAAAVAAVEQRLLYQQFEVIVADLQAAAVTLPSRSSGGSGSGGGSGSDGGGRRSASPGLPGGPSGGADGGGFGRQWQPVLQPLRLAGLLKIHRIAEDYGLPQVQCALQVDPISLSLTHTVVQLLVDALTLPAAAQQPLAQTQAAPAAAAPPLPSAPLDAQPASASTTPGSASAPGGTDASPTGGSPLDGIAPSAGGPAVPVLALDLQLAFLDLRCVADGLGPGSGGAGPAGAAVAALEARVACAGASLSVHSMLDGLAVKLSASRLLLHDLSPNTPQPQLPPPVRGTPVPRVARLLAIDRLSVSHTASFSGGGGGVRSGGPHSETRIELQDLTVEGYAGEAGSFLSRLHERQATQVRVTVHDGPAATRTAVSASNLLIGHGLLLRLAALGEALVQEQQQQQLVASEVLAAGSGAASDGAGSPAQQQQQQQQQQEQVASAARQEDGLQAPPAAVPSEAAAAAAAAAAARAGPPLLPEPSSLEQWATALEDFQLGASSSQGSIHADEQQLAAAAIAQAEASQLVSPPAGAEQRQGAAAMSTRPSQSPPQAPAKQLLTSIQLTDCRLVLRYQPALHPGGGAGGSGHRGGGAAGLGGAGIPPATHDFLSVHHDLLAVDVPLLHLQMPLDPAGLAAAAVAEEEWAPTGPPSFGALSQAGDSDESAAAASTSSGDASPQTVAGSSVSWGDVPWAAAAAATGGAEPACQKRRRRPQQKEQVLLEAGKLTVSVAAVGYARHAMLPLLQVPSLRVACTAGGGAAPQAGGSSSSSAGRRWRASSSQQRLRHSSSGSSPVTPSSGRPPSQAAHSTPAAVALLYRVDVAAIDVGLHPSQLSMLTSAVQLCQHELAVLGREAADGSAGDTESVITSTSGTEQQQQPAPPQRLAHMPSLPRRAPAAAGGGLTGATPAAAAAAAEAAASGQQEAGIGPAAEAQRAAAAGGGSHQAAAPSPQWRLEAAVGCSSTGQQESPGWPGGSPGGGSGSPGSGAASEGARQEQALDAQLGWRQLAVHVLHPRLSYTHPGLTPFAFASTVVGDASQRGGLGAGSPQAASPRVFMPLAAAPGAEVFYQRGRGPLSSIGAPLGGVRRNLSSGLGLAESVDEFHDATAQLARTSYGSSRYLSLAESEFEDAASELEPGSQSPTLGHSPLSLPLPLVLGSEDYSCRLLLLLHGQTAPTDAAADAASLTASVSSTAAGVAGEGAANGLGSSSKRLSGSGGAAIGTVVAVQLAERLGQAVVEIDSMALRVHAAGWEDAAQCLHTYAVLAQEAQRQYTASAEARAASPLGHRRLLPAPTSGAAKQSPTEQEEQVQRQGLALRLHLRALLVELLADAEQQEAAPQGGAGSGSGSLGSGQGLLPACTLQAQLRVEASQGAEGSSQLKLLVPGLLLAVGVVPDSVAAGDGGGGSSGLPPALALPLQDSLLGLHRLELSLVSQQQQRQLQPAATTADGSVLLGPAHQVSVGASLAHASLWAHPRNLCAAAALAGHARALAEGLAGSLGGGEFEVAGDRGGSAAGPAGSAGALPRQLTLKLNVQKAALLLSLLSREDVAEAGPAGQHRLLAEPAPLLELAAAAITADVHDMGQGSLEGTVKSEVQVAAFSAVKAGWEPLVEPWHCRLQFAAPTSSPPPPTQHQRLTLSSTHGLEVTVTQAALEAAVMAGGVVQAAAAVAADPSALGERLEAACGSAAHSAAFWLHNETGSALELWLAADDGDGSSLGGACPGGSTSSSFDSGSAGDSTAAAAGGSRRASRVPSGLPELVVRPGARAVLPVVAAGGSGAAQHQGVHVGAPCPVQGVARPRASFCADLHHSSSRLGLAGLGAAPGTPRRAPSFGALGGGGMAPRQSRPLLYFRLAEQQEVCGPLHLDRGCFSGCEGCATACPGVLCDMVAARHGGYTLTLHSGVLLRNTTLLALDIGVQTPMGLVMEPQALGTLRPGGAMWLPALRAHTGLLCLRPAVGPGTAAQPPQAQQQPPPQRPPLPAAAALQTAATWQPGDTTVALGSRIPALASDSLAAAAALVAGNQPVAAGAAAPPPAGLLPAQRLPSSPLLYSTAGLASPARHSSEHVDAGRQGPQSAGQRAPPVAAPWHPYEWSAAVPLQSLLRQAAGAEGGAGGGGGRGGGTLEGRSRAARQLACMSTAEHQPPVLLCMGATRLSGSTGSSTTATAANGSAAAAALASAGFGSWEVLLSAPLTLHNALPVPLDVSLSAWGQGHRLHLQPNQHAALHAVDAAHVESLTLRALGYHPSSPITPAPLSAMAAGGGDAGSGGGAFGLSGAGPGGTGGRELLAPDTEVLLQASGRNEVGHSKSEVQVFVRHSLDTATGSHKLLLGCTLWVFNCTGVPVSLRQSGADGALLFGERSDATYQRLVEDEVPESWLPPLELPGQGPGQGGAGTKSASQSPLQQRTLPTAGLRAVSREGIQSALSTPTSTAPSVINASRGASATDIAGLSEILEGGGSAGAGTASRSGDSRQVLGLKRTVWPSIQGGLQPHRHRLRLQIRATQCQAPAGRTYWSDPVELDGLGGAAVVTVPSPLLPPTASIPAARAAYMMSVTASQVPGSQGALALYLLPRYLLINTLDVPIQYKQQGTLHERELGAGASRSLRWSDALRPLRLCVRVQEAGWLWSGGFELDSPGDMFIKIRHRDRGVTMLVRVDLAASAASGVLRVTLSHHPAGFAPYRIENCSLETLHARQHKVREQQDVLRPYCSLTYAWDEPSLPHRLVLELPGARTLGTFDLDKVGQDVVLAVPTKRGEPQRRVRVLVRTEGPTRVLTVLDTQRHSLLEEMTAAGAAGGAEGEGGSARRPSWPPRGPWDAWSLPTLGGAQQQGKKGAKVSGLLWEVCAELASLGVSLVAPSREMAYLQAGGLRATMAGTAAHLVLDLELRRLQLDNPSPWVALPVTLQIPAPISRLTSTVAAAVDVQRRPALVARLALWQRRPAGVLCIEQADLQLAPVAVYVEQQHALQLAEFVAGTVAGLEAAAAAAASAAARGAGAGAGHRSGSGGSGGGGGDEGGVAGPDAPPAFLLPASAGLGAVASAAARLPQLSPELEALLSGRGAALLAPAEQKVYIDRMLSLADVEDARLRLAALELRNPLMGTSALAQLLQARAGCRDRSPAWHRPACRHYTRALLPELYKVVGSASVFGDPVRLFHHLGLGVWSFLASPAAGLVESARQRGPRQFIAGVGSGVRGLFQNVVFALSNAATKGSTAARKAITALGLDRLHPQDAWAGGPSRRRLRWEQQAGVGGGGAGAGALSAAGEAGPAAGSVAGDGGGVAVIFSPRDGDFDGPQPGGAGGVLGAVLLGVVGLAAEPIRGLDEDGMVGLLSGITRGAIGVVVLPLASLLEMLASTADSIRRAVAGSSNVGWVRPPRYVHATQPLEPYSWAEAMGRWLLTELERASLARQAQRAAAAGARGGGGALRLQQAAPPARHGAFVLCTPLAERSCFVVLTTKCVLYICAREPMWVPAVRWSSTVADLELVGARGAHLSLVAQQPLRRHIVRSANVLPRALADVLKAPRPPFSFLSGELQAVVAQ</sequence>
<feature type="region of interest" description="Disordered" evidence="1">
    <location>
        <begin position="1002"/>
        <end position="1044"/>
    </location>
</feature>
<dbReference type="GO" id="GO:0045053">
    <property type="term" value="P:protein retention in Golgi apparatus"/>
    <property type="evidence" value="ECO:0007669"/>
    <property type="project" value="TreeGrafter"/>
</dbReference>
<feature type="region of interest" description="Disordered" evidence="1">
    <location>
        <begin position="3339"/>
        <end position="3371"/>
    </location>
</feature>
<dbReference type="GeneID" id="17355606"/>
<feature type="region of interest" description="Disordered" evidence="1">
    <location>
        <begin position="3019"/>
        <end position="3050"/>
    </location>
</feature>
<feature type="compositionally biased region" description="Low complexity" evidence="1">
    <location>
        <begin position="768"/>
        <end position="780"/>
    </location>
</feature>
<feature type="region of interest" description="Disordered" evidence="1">
    <location>
        <begin position="745"/>
        <end position="785"/>
    </location>
</feature>
<dbReference type="OMA" id="EENWLAR"/>
<feature type="region of interest" description="Disordered" evidence="1">
    <location>
        <begin position="3755"/>
        <end position="3792"/>
    </location>
</feature>
<feature type="region of interest" description="Disordered" evidence="1">
    <location>
        <begin position="1492"/>
        <end position="1522"/>
    </location>
</feature>
<evidence type="ECO:0000259" key="2">
    <source>
        <dbReference type="Pfam" id="PF25036"/>
    </source>
</evidence>
<dbReference type="GO" id="GO:0006623">
    <property type="term" value="P:protein targeting to vacuole"/>
    <property type="evidence" value="ECO:0007669"/>
    <property type="project" value="TreeGrafter"/>
</dbReference>
<feature type="region of interest" description="Disordered" evidence="1">
    <location>
        <begin position="3958"/>
        <end position="3983"/>
    </location>
</feature>
<feature type="region of interest" description="Disordered" evidence="1">
    <location>
        <begin position="1890"/>
        <end position="1961"/>
    </location>
</feature>
<dbReference type="eggNOG" id="KOG1796">
    <property type="taxonomic scope" value="Eukaryota"/>
</dbReference>
<feature type="compositionally biased region" description="Low complexity" evidence="1">
    <location>
        <begin position="2925"/>
        <end position="2935"/>
    </location>
</feature>
<protein>
    <submittedName>
        <fullName evidence="4">Uncharacterized protein</fullName>
    </submittedName>
</protein>
<feature type="region of interest" description="Disordered" evidence="1">
    <location>
        <begin position="249"/>
        <end position="277"/>
    </location>
</feature>
<feature type="region of interest" description="Disordered" evidence="1">
    <location>
        <begin position="651"/>
        <end position="693"/>
    </location>
</feature>
<feature type="compositionally biased region" description="Gly residues" evidence="1">
    <location>
        <begin position="1030"/>
        <end position="1044"/>
    </location>
</feature>
<feature type="region of interest" description="Disordered" evidence="1">
    <location>
        <begin position="891"/>
        <end position="920"/>
    </location>
</feature>
<organism evidence="5">
    <name type="scientific">Chlorella variabilis</name>
    <name type="common">Green alga</name>
    <dbReference type="NCBI Taxonomy" id="554065"/>
    <lineage>
        <taxon>Eukaryota</taxon>
        <taxon>Viridiplantae</taxon>
        <taxon>Chlorophyta</taxon>
        <taxon>core chlorophytes</taxon>
        <taxon>Trebouxiophyceae</taxon>
        <taxon>Chlorellales</taxon>
        <taxon>Chlorellaceae</taxon>
        <taxon>Chlorella clade</taxon>
        <taxon>Chlorella</taxon>
    </lineage>
</organism>
<feature type="region of interest" description="Disordered" evidence="1">
    <location>
        <begin position="1115"/>
        <end position="1163"/>
    </location>
</feature>
<dbReference type="eggNOG" id="KOG1809">
    <property type="taxonomic scope" value="Eukaryota"/>
</dbReference>
<feature type="compositionally biased region" description="Polar residues" evidence="1">
    <location>
        <begin position="745"/>
        <end position="756"/>
    </location>
</feature>
<feature type="compositionally biased region" description="Low complexity" evidence="1">
    <location>
        <begin position="891"/>
        <end position="907"/>
    </location>
</feature>
<keyword evidence="5" id="KW-1185">Reference proteome</keyword>
<feature type="region of interest" description="Disordered" evidence="1">
    <location>
        <begin position="2683"/>
        <end position="2720"/>
    </location>
</feature>
<feature type="compositionally biased region" description="Low complexity" evidence="1">
    <location>
        <begin position="1126"/>
        <end position="1148"/>
    </location>
</feature>
<dbReference type="OrthoDB" id="428159at2759"/>
<feature type="compositionally biased region" description="Polar residues" evidence="1">
    <location>
        <begin position="1830"/>
        <end position="1839"/>
    </location>
</feature>
<feature type="compositionally biased region" description="Low complexity" evidence="1">
    <location>
        <begin position="656"/>
        <end position="683"/>
    </location>
</feature>
<evidence type="ECO:0000313" key="4">
    <source>
        <dbReference type="EMBL" id="EFN56202.1"/>
    </source>
</evidence>
<feature type="region of interest" description="Disordered" evidence="1">
    <location>
        <begin position="1611"/>
        <end position="1650"/>
    </location>
</feature>
<dbReference type="PANTHER" id="PTHR16166">
    <property type="entry name" value="VACUOLAR PROTEIN SORTING-ASSOCIATED PROTEIN VPS13"/>
    <property type="match status" value="1"/>
</dbReference>
<dbReference type="InterPro" id="IPR026847">
    <property type="entry name" value="VPS13"/>
</dbReference>
<feature type="compositionally biased region" description="Low complexity" evidence="1">
    <location>
        <begin position="1854"/>
        <end position="1863"/>
    </location>
</feature>
<dbReference type="InterPro" id="IPR009543">
    <property type="entry name" value="VPS13_VAB"/>
</dbReference>
<feature type="region of interest" description="Disordered" evidence="1">
    <location>
        <begin position="2242"/>
        <end position="2276"/>
    </location>
</feature>
<dbReference type="RefSeq" id="XP_005848304.1">
    <property type="nucleotide sequence ID" value="XM_005848242.1"/>
</dbReference>
<dbReference type="KEGG" id="cvr:CHLNCDRAFT_144950"/>
<feature type="domain" description="Intermembrane lipid transfer protein VPS13-like C-terminal" evidence="3">
    <location>
        <begin position="4333"/>
        <end position="4458"/>
    </location>
</feature>
<accession>E1ZDD1</accession>
<evidence type="ECO:0000313" key="5">
    <source>
        <dbReference type="Proteomes" id="UP000008141"/>
    </source>
</evidence>
<feature type="region of interest" description="Disordered" evidence="1">
    <location>
        <begin position="2925"/>
        <end position="2947"/>
    </location>
</feature>
<feature type="compositionally biased region" description="Gly residues" evidence="1">
    <location>
        <begin position="1008"/>
        <end position="1020"/>
    </location>
</feature>
<feature type="region of interest" description="Disordered" evidence="1">
    <location>
        <begin position="513"/>
        <end position="533"/>
    </location>
</feature>
<feature type="compositionally biased region" description="Polar residues" evidence="1">
    <location>
        <begin position="3360"/>
        <end position="3371"/>
    </location>
</feature>
<feature type="region of interest" description="Disordered" evidence="1">
    <location>
        <begin position="1721"/>
        <end position="1773"/>
    </location>
</feature>
<reference evidence="4 5" key="1">
    <citation type="journal article" date="2010" name="Plant Cell">
        <title>The Chlorella variabilis NC64A genome reveals adaptation to photosymbiosis, coevolution with viruses, and cryptic sex.</title>
        <authorList>
            <person name="Blanc G."/>
            <person name="Duncan G."/>
            <person name="Agarkova I."/>
            <person name="Borodovsky M."/>
            <person name="Gurnon J."/>
            <person name="Kuo A."/>
            <person name="Lindquist E."/>
            <person name="Lucas S."/>
            <person name="Pangilinan J."/>
            <person name="Polle J."/>
            <person name="Salamov A."/>
            <person name="Terry A."/>
            <person name="Yamada T."/>
            <person name="Dunigan D.D."/>
            <person name="Grigoriev I.V."/>
            <person name="Claverie J.M."/>
            <person name="Van Etten J.L."/>
        </authorList>
    </citation>
    <scope>NUCLEOTIDE SEQUENCE [LARGE SCALE GENOMIC DNA]</scope>
    <source>
        <strain evidence="4 5">NC64A</strain>
    </source>
</reference>
<feature type="compositionally biased region" description="Low complexity" evidence="1">
    <location>
        <begin position="1890"/>
        <end position="1913"/>
    </location>
</feature>
<dbReference type="Proteomes" id="UP000008141">
    <property type="component" value="Unassembled WGS sequence"/>
</dbReference>
<name>E1ZDD1_CHLVA</name>
<evidence type="ECO:0000259" key="3">
    <source>
        <dbReference type="Pfam" id="PF25037"/>
    </source>
</evidence>
<feature type="compositionally biased region" description="Low complexity" evidence="1">
    <location>
        <begin position="1630"/>
        <end position="1642"/>
    </location>
</feature>